<evidence type="ECO:0000259" key="2">
    <source>
        <dbReference type="PROSITE" id="PS50879"/>
    </source>
</evidence>
<dbReference type="PROSITE" id="PS50878">
    <property type="entry name" value="RT_POL"/>
    <property type="match status" value="1"/>
</dbReference>
<dbReference type="CDD" id="cd09276">
    <property type="entry name" value="Rnase_HI_RT_non_LTR"/>
    <property type="match status" value="1"/>
</dbReference>
<keyword evidence="3" id="KW-0548">Nucleotidyltransferase</keyword>
<dbReference type="InterPro" id="IPR002156">
    <property type="entry name" value="RNaseH_domain"/>
</dbReference>
<dbReference type="PROSITE" id="PS50879">
    <property type="entry name" value="RNASE_H_1"/>
    <property type="match status" value="1"/>
</dbReference>
<dbReference type="GO" id="GO:0004523">
    <property type="term" value="F:RNA-DNA hybrid ribonuclease activity"/>
    <property type="evidence" value="ECO:0007669"/>
    <property type="project" value="InterPro"/>
</dbReference>
<protein>
    <submittedName>
        <fullName evidence="3">RNA-directed DNA polymerase from mobile element jockey</fullName>
    </submittedName>
</protein>
<dbReference type="InterPro" id="IPR036691">
    <property type="entry name" value="Endo/exonu/phosph_ase_sf"/>
</dbReference>
<dbReference type="Pfam" id="PF14529">
    <property type="entry name" value="Exo_endo_phos_2"/>
    <property type="match status" value="1"/>
</dbReference>
<dbReference type="GO" id="GO:0003676">
    <property type="term" value="F:nucleic acid binding"/>
    <property type="evidence" value="ECO:0007669"/>
    <property type="project" value="InterPro"/>
</dbReference>
<dbReference type="Pfam" id="PF00075">
    <property type="entry name" value="RNase_H"/>
    <property type="match status" value="1"/>
</dbReference>
<gene>
    <name evidence="3" type="primary">RTJK</name>
</gene>
<reference evidence="3" key="1">
    <citation type="submission" date="2013-07" db="EMBL/GenBank/DDBJ databases">
        <authorList>
            <person name="Geib S."/>
        </authorList>
    </citation>
    <scope>NUCLEOTIDE SEQUENCE</scope>
</reference>
<dbReference type="InterPro" id="IPR000477">
    <property type="entry name" value="RT_dom"/>
</dbReference>
<dbReference type="OrthoDB" id="8067603at2759"/>
<dbReference type="InterPro" id="IPR012337">
    <property type="entry name" value="RNaseH-like_sf"/>
</dbReference>
<keyword evidence="3" id="KW-0695">RNA-directed DNA polymerase</keyword>
<evidence type="ECO:0000259" key="1">
    <source>
        <dbReference type="PROSITE" id="PS50878"/>
    </source>
</evidence>
<dbReference type="PANTHER" id="PTHR33481:SF1">
    <property type="entry name" value="ENDONUCLEASE_EXONUCLEASE_PHOSPHATASE DOMAIN-CONTAINING PROTEIN-RELATED"/>
    <property type="match status" value="1"/>
</dbReference>
<dbReference type="EMBL" id="GAMC01010676">
    <property type="protein sequence ID" value="JAB95879.1"/>
    <property type="molecule type" value="mRNA"/>
</dbReference>
<dbReference type="SUPFAM" id="SSF53098">
    <property type="entry name" value="Ribonuclease H-like"/>
    <property type="match status" value="1"/>
</dbReference>
<organism evidence="3">
    <name type="scientific">Ceratitis capitata</name>
    <name type="common">Mediterranean fruit fly</name>
    <name type="synonym">Tephritis capitata</name>
    <dbReference type="NCBI Taxonomy" id="7213"/>
    <lineage>
        <taxon>Eukaryota</taxon>
        <taxon>Metazoa</taxon>
        <taxon>Ecdysozoa</taxon>
        <taxon>Arthropoda</taxon>
        <taxon>Hexapoda</taxon>
        <taxon>Insecta</taxon>
        <taxon>Pterygota</taxon>
        <taxon>Neoptera</taxon>
        <taxon>Endopterygota</taxon>
        <taxon>Diptera</taxon>
        <taxon>Brachycera</taxon>
        <taxon>Muscomorpha</taxon>
        <taxon>Tephritoidea</taxon>
        <taxon>Tephritidae</taxon>
        <taxon>Ceratitis</taxon>
        <taxon>Ceratitis</taxon>
    </lineage>
</organism>
<dbReference type="AlphaFoldDB" id="W8C2B6"/>
<dbReference type="SUPFAM" id="SSF56672">
    <property type="entry name" value="DNA/RNA polymerases"/>
    <property type="match status" value="1"/>
</dbReference>
<dbReference type="InterPro" id="IPR036397">
    <property type="entry name" value="RNaseH_sf"/>
</dbReference>
<dbReference type="Pfam" id="PF00078">
    <property type="entry name" value="RVT_1"/>
    <property type="match status" value="1"/>
</dbReference>
<dbReference type="PANTHER" id="PTHR33481">
    <property type="entry name" value="REVERSE TRANSCRIPTASE"/>
    <property type="match status" value="1"/>
</dbReference>
<dbReference type="CDD" id="cd01650">
    <property type="entry name" value="RT_nLTR_like"/>
    <property type="match status" value="1"/>
</dbReference>
<feature type="domain" description="Reverse transcriptase" evidence="1">
    <location>
        <begin position="477"/>
        <end position="748"/>
    </location>
</feature>
<dbReference type="GO" id="GO:0042575">
    <property type="term" value="C:DNA polymerase complex"/>
    <property type="evidence" value="ECO:0007669"/>
    <property type="project" value="UniProtKB-ARBA"/>
</dbReference>
<sequence length="1231" mass="141002">MTLNIVQWNIKGYLNNYNQLLLIIKKISPQILTLQETHLLNIKYLPIPVNYLIVHNQPTNRFGGTAILIHKSLQFSNLSVTSNKFDVSAINIESTKTLTIFSVYISPNKTFNLNDLSILHSPNNYETIITGDFNSWNQKWGSTVNNNRGNTLLKFLDQSDLVLLNDNSPTHFTTHNTFTHIDISFCSPALVPNSSWKTIKDLHGSDHFPIHISLLAQRTAKCHKRPQFKTQLSDWTLYNLSTHYHTNEYAPSENTNKEAANIRKILLQSAHKSIPQTTPKPQKHNVPWWSKTLSELKNSKNWAWRNLNNNINPENIILFKKANALFRRELRQSKMKATTIFTSEIRPSTPTSKIWANIRTFCGLNNNTTIHCLQDTQTGRSNTCKLEIANNFAQHWSKTSQDSGFSQEFITNKYKPVQITFNPTQSANQIEADITHIELLSALQSLKGNTPGHDRISYIMIKKSSNATKLRITQHFNDILNSHIPQSYKTSLIIPILKPNKNKTTITSYRPISLNSCIAKLLDKIIAKRLWWYVTNNNLLHQNQFGFKKGKSVTDCLIYADHLITESLSKRSHTSIISLDFSKAFDRIGVHAILDQANEWKLGPKIFNYIANFMSNRRIMVQIGHQISSTFPLFNGVPQGSPISVILFLIAYNRLCNILTIEKRINFTAYADDFHLIIQLNKQKNLAYNLDTLFQNIISWCNYSGAILSTEKCKHIHICRKHKCSTKIHTNNITIPTVNTIKMLGITFSNNYRWNSHITELATSLSKRLDIIKCLSSTKFNCNTHTLLMITKALVISKIDYGLFLYGDSPKSTLNKLKSKLNSAIRTALGAFRTTPIHNLLLEANIHTIENKFEYLTAKLLKTLINSSDTPLYKILKSCRKTRKRTKTVRSVFNKIVSKCTQLNLPFHPYKYKKQEPTRNLTPYLIDTSLNSNTKNVTNQSIYQQEFLKIKSLNKNCTFIYTDGSQSNTLSTYSITTENTVLKSGILPFYSSVLSAETIAILEAIQIIKTKRGKFIICSDSLSALKSISNPNNSEIYPSAIRSLLIKHIPKIRLLWVPGHSNITGNELADKTAKEAARLPLIFTQNFNIKDINSFLKHQLQNEHENLIPKSSNWYQQIYNKKHITDNYLKFIPQNSLTRLDQTKIIRLRLGHTKITKLYTIDRNYSSLCPTCQNHSPTTIEHILDSCQASSNLRRQIFHYNKPSQLLSNPNLDNMSKIVKFLKISNLYHHI</sequence>
<evidence type="ECO:0000313" key="3">
    <source>
        <dbReference type="EMBL" id="JAB95879.1"/>
    </source>
</evidence>
<name>W8C2B6_CERCA</name>
<proteinExistence type="evidence at transcript level"/>
<keyword evidence="3" id="KW-0808">Transferase</keyword>
<accession>W8C2B6</accession>
<dbReference type="Gene3D" id="3.30.420.10">
    <property type="entry name" value="Ribonuclease H-like superfamily/Ribonuclease H"/>
    <property type="match status" value="1"/>
</dbReference>
<dbReference type="InterPro" id="IPR005135">
    <property type="entry name" value="Endo/exonuclease/phosphatase"/>
</dbReference>
<dbReference type="InterPro" id="IPR043502">
    <property type="entry name" value="DNA/RNA_pol_sf"/>
</dbReference>
<reference evidence="3" key="2">
    <citation type="journal article" date="2014" name="BMC Genomics">
        <title>A genomic perspective to assessing quality of mass-reared SIT flies used in Mediterranean fruit fly (Ceratitis capitata) eradication in California.</title>
        <authorList>
            <person name="Calla B."/>
            <person name="Hall B."/>
            <person name="Hou S."/>
            <person name="Geib S.M."/>
        </authorList>
    </citation>
    <scope>NUCLEOTIDE SEQUENCE</scope>
</reference>
<dbReference type="SUPFAM" id="SSF56219">
    <property type="entry name" value="DNase I-like"/>
    <property type="match status" value="1"/>
</dbReference>
<dbReference type="GO" id="GO:0003964">
    <property type="term" value="F:RNA-directed DNA polymerase activity"/>
    <property type="evidence" value="ECO:0007669"/>
    <property type="project" value="UniProtKB-KW"/>
</dbReference>
<dbReference type="Gene3D" id="3.60.10.10">
    <property type="entry name" value="Endonuclease/exonuclease/phosphatase"/>
    <property type="match status" value="1"/>
</dbReference>
<feature type="domain" description="RNase H type-1" evidence="2">
    <location>
        <begin position="954"/>
        <end position="1078"/>
    </location>
</feature>